<keyword evidence="1" id="KW-0255">Endonuclease</keyword>
<keyword evidence="1" id="KW-0378">Hydrolase</keyword>
<evidence type="ECO:0000313" key="1">
    <source>
        <dbReference type="EMBL" id="MEC3862418.1"/>
    </source>
</evidence>
<organism evidence="1 2">
    <name type="scientific">Mesobacterium hydrothermale</name>
    <dbReference type="NCBI Taxonomy" id="3111907"/>
    <lineage>
        <taxon>Bacteria</taxon>
        <taxon>Pseudomonadati</taxon>
        <taxon>Pseudomonadota</taxon>
        <taxon>Alphaproteobacteria</taxon>
        <taxon>Rhodobacterales</taxon>
        <taxon>Roseobacteraceae</taxon>
        <taxon>Mesobacterium</taxon>
    </lineage>
</organism>
<sequence length="256" mass="28287">MSRLNNMARSIADAVFDNVDSVKAQLGWTLEGRYSVTSYRSAAAVLAQRAPEELAAILRILDRFTISASEIRSPGGNRMSATTRFADLTAAEGFHQEVRIEADLTVRLRAGKGEHAREVDRILREDYIHNHLVDFWRGRVAFDYEWNSKDQTYDRDLYAFRSFFEAGVIDVGVIVTRALSNDFFLSLGYCLDKHGRETGNTVAAKFGASTTGTHKLISRIAAGRSGGCPVLVFGILPGNVTDYTTESPDELPGLSN</sequence>
<reference evidence="1 2" key="1">
    <citation type="submission" date="2024-01" db="EMBL/GenBank/DDBJ databases">
        <title>Mesobacterium rodlantinim sp. nov., isolated from shallow sea hydrothermal systems off Kueishantao Island.</title>
        <authorList>
            <person name="Su Z."/>
            <person name="Tang K."/>
        </authorList>
    </citation>
    <scope>NUCLEOTIDE SEQUENCE [LARGE SCALE GENOMIC DNA]</scope>
    <source>
        <strain evidence="1 2">TK19101</strain>
    </source>
</reference>
<dbReference type="InterPro" id="IPR015278">
    <property type="entry name" value="BglII-like"/>
</dbReference>
<keyword evidence="2" id="KW-1185">Reference proteome</keyword>
<protein>
    <submittedName>
        <fullName evidence="1">BglII/BstYI family type II restriction endonuclease</fullName>
    </submittedName>
</protein>
<keyword evidence="1" id="KW-0540">Nuclease</keyword>
<comment type="caution">
    <text evidence="1">The sequence shown here is derived from an EMBL/GenBank/DDBJ whole genome shotgun (WGS) entry which is preliminary data.</text>
</comment>
<gene>
    <name evidence="1" type="ORF">VK792_14085</name>
</gene>
<proteinExistence type="predicted"/>
<evidence type="ECO:0000313" key="2">
    <source>
        <dbReference type="Proteomes" id="UP001348149"/>
    </source>
</evidence>
<accession>A0ABU6HLT6</accession>
<dbReference type="GO" id="GO:0004519">
    <property type="term" value="F:endonuclease activity"/>
    <property type="evidence" value="ECO:0007669"/>
    <property type="project" value="UniProtKB-KW"/>
</dbReference>
<dbReference type="InterPro" id="IPR011335">
    <property type="entry name" value="Restrct_endonuc-II-like"/>
</dbReference>
<name>A0ABU6HLT6_9RHOB</name>
<dbReference type="SUPFAM" id="SSF52980">
    <property type="entry name" value="Restriction endonuclease-like"/>
    <property type="match status" value="1"/>
</dbReference>
<dbReference type="Proteomes" id="UP001348149">
    <property type="component" value="Unassembled WGS sequence"/>
</dbReference>
<dbReference type="Pfam" id="PF09195">
    <property type="entry name" value="Endonuc-BglII"/>
    <property type="match status" value="1"/>
</dbReference>
<dbReference type="EMBL" id="JAYLLH010000021">
    <property type="protein sequence ID" value="MEC3862418.1"/>
    <property type="molecule type" value="Genomic_DNA"/>
</dbReference>